<proteinExistence type="predicted"/>
<keyword evidence="2" id="KW-1185">Reference proteome</keyword>
<dbReference type="KEGG" id="mis:MICPUN_56553"/>
<protein>
    <submittedName>
        <fullName evidence="1">Uncharacterized protein</fullName>
    </submittedName>
</protein>
<dbReference type="InParanoid" id="C1DZF8"/>
<dbReference type="OMA" id="NECKVEW"/>
<dbReference type="RefSeq" id="XP_002499385.1">
    <property type="nucleotide sequence ID" value="XM_002499340.1"/>
</dbReference>
<dbReference type="Proteomes" id="UP000002009">
    <property type="component" value="Chromosome 2"/>
</dbReference>
<sequence length="133" mass="14684">MLTALNFTSAVAPTKLSVISQSASKKAGFHVVAGTGKGFGAHRVSHPKKDSSNHLLNYEKLVPGYADMSRPQKYRARKHIKEIMNKRQNDRAQAMAVKNSSQVAKKVYAQFQACVDACEGPECVQECEAEWNM</sequence>
<evidence type="ECO:0000313" key="1">
    <source>
        <dbReference type="EMBL" id="ACO60644.1"/>
    </source>
</evidence>
<name>C1DZF8_MICCC</name>
<gene>
    <name evidence="1" type="ORF">MICPUN_56553</name>
</gene>
<dbReference type="GeneID" id="8240581"/>
<organism evidence="1 2">
    <name type="scientific">Micromonas commoda (strain RCC299 / NOUM17 / CCMP2709)</name>
    <name type="common">Picoplanktonic green alga</name>
    <dbReference type="NCBI Taxonomy" id="296587"/>
    <lineage>
        <taxon>Eukaryota</taxon>
        <taxon>Viridiplantae</taxon>
        <taxon>Chlorophyta</taxon>
        <taxon>Mamiellophyceae</taxon>
        <taxon>Mamiellales</taxon>
        <taxon>Mamiellaceae</taxon>
        <taxon>Micromonas</taxon>
    </lineage>
</organism>
<dbReference type="EMBL" id="CP001323">
    <property type="protein sequence ID" value="ACO60644.1"/>
    <property type="molecule type" value="Genomic_DNA"/>
</dbReference>
<reference evidence="1 2" key="1">
    <citation type="journal article" date="2009" name="Science">
        <title>Green evolution and dynamic adaptations revealed by genomes of the marine picoeukaryotes Micromonas.</title>
        <authorList>
            <person name="Worden A.Z."/>
            <person name="Lee J.H."/>
            <person name="Mock T."/>
            <person name="Rouze P."/>
            <person name="Simmons M.P."/>
            <person name="Aerts A.L."/>
            <person name="Allen A.E."/>
            <person name="Cuvelier M.L."/>
            <person name="Derelle E."/>
            <person name="Everett M.V."/>
            <person name="Foulon E."/>
            <person name="Grimwood J."/>
            <person name="Gundlach H."/>
            <person name="Henrissat B."/>
            <person name="Napoli C."/>
            <person name="McDonald S.M."/>
            <person name="Parker M.S."/>
            <person name="Rombauts S."/>
            <person name="Salamov A."/>
            <person name="Von Dassow P."/>
            <person name="Badger J.H."/>
            <person name="Coutinho P.M."/>
            <person name="Demir E."/>
            <person name="Dubchak I."/>
            <person name="Gentemann C."/>
            <person name="Eikrem W."/>
            <person name="Gready J.E."/>
            <person name="John U."/>
            <person name="Lanier W."/>
            <person name="Lindquist E.A."/>
            <person name="Lucas S."/>
            <person name="Mayer K.F."/>
            <person name="Moreau H."/>
            <person name="Not F."/>
            <person name="Otillar R."/>
            <person name="Panaud O."/>
            <person name="Pangilinan J."/>
            <person name="Paulsen I."/>
            <person name="Piegu B."/>
            <person name="Poliakov A."/>
            <person name="Robbens S."/>
            <person name="Schmutz J."/>
            <person name="Toulza E."/>
            <person name="Wyss T."/>
            <person name="Zelensky A."/>
            <person name="Zhou K."/>
            <person name="Armbrust E.V."/>
            <person name="Bhattacharya D."/>
            <person name="Goodenough U.W."/>
            <person name="Van de Peer Y."/>
            <person name="Grigoriev I.V."/>
        </authorList>
    </citation>
    <scope>NUCLEOTIDE SEQUENCE [LARGE SCALE GENOMIC DNA]</scope>
    <source>
        <strain evidence="2">RCC299 / NOUM17</strain>
    </source>
</reference>
<accession>C1DZF8</accession>
<evidence type="ECO:0000313" key="2">
    <source>
        <dbReference type="Proteomes" id="UP000002009"/>
    </source>
</evidence>
<dbReference type="OrthoDB" id="10421830at2759"/>
<dbReference type="AlphaFoldDB" id="C1DZF8"/>